<feature type="compositionally biased region" description="Basic and acidic residues" evidence="1">
    <location>
        <begin position="41"/>
        <end position="55"/>
    </location>
</feature>
<keyword evidence="3" id="KW-1185">Reference proteome</keyword>
<gene>
    <name evidence="2" type="ORF">CHS0354_017930</name>
</gene>
<accession>A0AAE0RVY6</accession>
<reference evidence="2" key="2">
    <citation type="journal article" date="2021" name="Genome Biol. Evol.">
        <title>Developing a high-quality reference genome for a parasitic bivalve with doubly uniparental inheritance (Bivalvia: Unionida).</title>
        <authorList>
            <person name="Smith C.H."/>
        </authorList>
    </citation>
    <scope>NUCLEOTIDE SEQUENCE</scope>
    <source>
        <strain evidence="2">CHS0354</strain>
        <tissue evidence="2">Mantle</tissue>
    </source>
</reference>
<comment type="caution">
    <text evidence="2">The sequence shown here is derived from an EMBL/GenBank/DDBJ whole genome shotgun (WGS) entry which is preliminary data.</text>
</comment>
<name>A0AAE0RVY6_9BIVA</name>
<evidence type="ECO:0000313" key="3">
    <source>
        <dbReference type="Proteomes" id="UP001195483"/>
    </source>
</evidence>
<reference evidence="2" key="1">
    <citation type="journal article" date="2021" name="Genome Biol. Evol.">
        <title>A High-Quality Reference Genome for a Parasitic Bivalve with Doubly Uniparental Inheritance (Bivalvia: Unionida).</title>
        <authorList>
            <person name="Smith C.H."/>
        </authorList>
    </citation>
    <scope>NUCLEOTIDE SEQUENCE</scope>
    <source>
        <strain evidence="2">CHS0354</strain>
    </source>
</reference>
<feature type="region of interest" description="Disordered" evidence="1">
    <location>
        <begin position="1"/>
        <end position="62"/>
    </location>
</feature>
<evidence type="ECO:0000313" key="2">
    <source>
        <dbReference type="EMBL" id="KAK3580658.1"/>
    </source>
</evidence>
<reference evidence="2" key="3">
    <citation type="submission" date="2023-05" db="EMBL/GenBank/DDBJ databases">
        <authorList>
            <person name="Smith C.H."/>
        </authorList>
    </citation>
    <scope>NUCLEOTIDE SEQUENCE</scope>
    <source>
        <strain evidence="2">CHS0354</strain>
        <tissue evidence="2">Mantle</tissue>
    </source>
</reference>
<dbReference type="AlphaFoldDB" id="A0AAE0RVY6"/>
<dbReference type="EMBL" id="JAEAOA010001107">
    <property type="protein sequence ID" value="KAK3580658.1"/>
    <property type="molecule type" value="Genomic_DNA"/>
</dbReference>
<dbReference type="Proteomes" id="UP001195483">
    <property type="component" value="Unassembled WGS sequence"/>
</dbReference>
<evidence type="ECO:0000256" key="1">
    <source>
        <dbReference type="SAM" id="MobiDB-lite"/>
    </source>
</evidence>
<proteinExistence type="predicted"/>
<organism evidence="2 3">
    <name type="scientific">Potamilus streckersoni</name>
    <dbReference type="NCBI Taxonomy" id="2493646"/>
    <lineage>
        <taxon>Eukaryota</taxon>
        <taxon>Metazoa</taxon>
        <taxon>Spiralia</taxon>
        <taxon>Lophotrochozoa</taxon>
        <taxon>Mollusca</taxon>
        <taxon>Bivalvia</taxon>
        <taxon>Autobranchia</taxon>
        <taxon>Heteroconchia</taxon>
        <taxon>Palaeoheterodonta</taxon>
        <taxon>Unionida</taxon>
        <taxon>Unionoidea</taxon>
        <taxon>Unionidae</taxon>
        <taxon>Ambleminae</taxon>
        <taxon>Lampsilini</taxon>
        <taxon>Potamilus</taxon>
    </lineage>
</organism>
<protein>
    <submittedName>
        <fullName evidence="2">Uncharacterized protein</fullName>
    </submittedName>
</protein>
<sequence>MKTYTPERRKKKTSNSNDKSTQKHSANLYVMDYRKEKRAKKIDEESKKEIKSETPHRRKANRNMNLTVPLKRNGKKLGNIKAYSTVPDCLRIVTVIRTIRPLPYTHLLSLILPTPEQSTQKALSKSILQVCAPPCLIRISLAMYMWGEGMPNVVKECSRPFLYNSANNLFPPRMSVG</sequence>